<evidence type="ECO:0000313" key="2">
    <source>
        <dbReference type="Proteomes" id="UP000054549"/>
    </source>
</evidence>
<organism evidence="1 2">
    <name type="scientific">Amanita muscaria (strain Koide BX008)</name>
    <dbReference type="NCBI Taxonomy" id="946122"/>
    <lineage>
        <taxon>Eukaryota</taxon>
        <taxon>Fungi</taxon>
        <taxon>Dikarya</taxon>
        <taxon>Basidiomycota</taxon>
        <taxon>Agaricomycotina</taxon>
        <taxon>Agaricomycetes</taxon>
        <taxon>Agaricomycetidae</taxon>
        <taxon>Agaricales</taxon>
        <taxon>Pluteineae</taxon>
        <taxon>Amanitaceae</taxon>
        <taxon>Amanita</taxon>
    </lineage>
</organism>
<evidence type="ECO:0000313" key="1">
    <source>
        <dbReference type="EMBL" id="KIL60039.1"/>
    </source>
</evidence>
<dbReference type="HOGENOM" id="CLU_2922163_0_0_1"/>
<dbReference type="EMBL" id="KN818305">
    <property type="protein sequence ID" value="KIL60039.1"/>
    <property type="molecule type" value="Genomic_DNA"/>
</dbReference>
<dbReference type="Proteomes" id="UP000054549">
    <property type="component" value="Unassembled WGS sequence"/>
</dbReference>
<keyword evidence="2" id="KW-1185">Reference proteome</keyword>
<proteinExistence type="predicted"/>
<dbReference type="InParanoid" id="A0A0C2T0V6"/>
<accession>A0A0C2T0V6</accession>
<protein>
    <submittedName>
        <fullName evidence="1">Uncharacterized protein</fullName>
    </submittedName>
</protein>
<gene>
    <name evidence="1" type="ORF">M378DRAFT_168542</name>
</gene>
<reference evidence="1 2" key="1">
    <citation type="submission" date="2014-04" db="EMBL/GenBank/DDBJ databases">
        <title>Evolutionary Origins and Diversification of the Mycorrhizal Mutualists.</title>
        <authorList>
            <consortium name="DOE Joint Genome Institute"/>
            <consortium name="Mycorrhizal Genomics Consortium"/>
            <person name="Kohler A."/>
            <person name="Kuo A."/>
            <person name="Nagy L.G."/>
            <person name="Floudas D."/>
            <person name="Copeland A."/>
            <person name="Barry K.W."/>
            <person name="Cichocki N."/>
            <person name="Veneault-Fourrey C."/>
            <person name="LaButti K."/>
            <person name="Lindquist E.A."/>
            <person name="Lipzen A."/>
            <person name="Lundell T."/>
            <person name="Morin E."/>
            <person name="Murat C."/>
            <person name="Riley R."/>
            <person name="Ohm R."/>
            <person name="Sun H."/>
            <person name="Tunlid A."/>
            <person name="Henrissat B."/>
            <person name="Grigoriev I.V."/>
            <person name="Hibbett D.S."/>
            <person name="Martin F."/>
        </authorList>
    </citation>
    <scope>NUCLEOTIDE SEQUENCE [LARGE SCALE GENOMIC DNA]</scope>
    <source>
        <strain evidence="1 2">Koide BX008</strain>
    </source>
</reference>
<dbReference type="AlphaFoldDB" id="A0A0C2T0V6"/>
<name>A0A0C2T0V6_AMAMK</name>
<sequence length="61" mass="6834">MKQGHGFRSHIMNAIKSVIVKRLAPHTAQKREEGRLPISSILSPDDQTLAFGHAHSNNKYI</sequence>